<proteinExistence type="predicted"/>
<evidence type="ECO:0000313" key="4">
    <source>
        <dbReference type="Proteomes" id="UP000800303"/>
    </source>
</evidence>
<reference evidence="3 4" key="1">
    <citation type="submission" date="2020-01" db="EMBL/GenBank/DDBJ databases">
        <title>Polyphasic characterisation and genomic insights into a novel alkali tolerant bacterium VR-M41.</title>
        <authorList>
            <person name="Vemuluri V.R."/>
        </authorList>
    </citation>
    <scope>NUCLEOTIDE SEQUENCE [LARGE SCALE GENOMIC DNA]</scope>
    <source>
        <strain evidence="3 4">VR-M41</strain>
    </source>
</reference>
<dbReference type="EMBL" id="JAAFGS010000004">
    <property type="protein sequence ID" value="NGZ76217.1"/>
    <property type="molecule type" value="Genomic_DNA"/>
</dbReference>
<protein>
    <recommendedName>
        <fullName evidence="5">PRA1 family protein</fullName>
    </recommendedName>
</protein>
<gene>
    <name evidence="3" type="ORF">GYN08_12885</name>
</gene>
<dbReference type="Proteomes" id="UP000800303">
    <property type="component" value="Unassembled WGS sequence"/>
</dbReference>
<evidence type="ECO:0000256" key="1">
    <source>
        <dbReference type="SAM" id="MobiDB-lite"/>
    </source>
</evidence>
<keyword evidence="2" id="KW-1133">Transmembrane helix</keyword>
<keyword evidence="2" id="KW-0472">Membrane</keyword>
<comment type="caution">
    <text evidence="3">The sequence shown here is derived from an EMBL/GenBank/DDBJ whole genome shotgun (WGS) entry which is preliminary data.</text>
</comment>
<organism evidence="3 4">
    <name type="scientific">Saccharibacillus alkalitolerans</name>
    <dbReference type="NCBI Taxonomy" id="2705290"/>
    <lineage>
        <taxon>Bacteria</taxon>
        <taxon>Bacillati</taxon>
        <taxon>Bacillota</taxon>
        <taxon>Bacilli</taxon>
        <taxon>Bacillales</taxon>
        <taxon>Paenibacillaceae</taxon>
        <taxon>Saccharibacillus</taxon>
    </lineage>
</organism>
<keyword evidence="2" id="KW-0812">Transmembrane</keyword>
<feature type="transmembrane region" description="Helical" evidence="2">
    <location>
        <begin position="127"/>
        <end position="143"/>
    </location>
</feature>
<dbReference type="RefSeq" id="WP_166274831.1">
    <property type="nucleotide sequence ID" value="NZ_JAAFGS010000004.1"/>
</dbReference>
<feature type="transmembrane region" description="Helical" evidence="2">
    <location>
        <begin position="76"/>
        <end position="95"/>
    </location>
</feature>
<evidence type="ECO:0000313" key="3">
    <source>
        <dbReference type="EMBL" id="NGZ76217.1"/>
    </source>
</evidence>
<evidence type="ECO:0008006" key="5">
    <source>
        <dbReference type="Google" id="ProtNLM"/>
    </source>
</evidence>
<feature type="transmembrane region" description="Helical" evidence="2">
    <location>
        <begin position="49"/>
        <end position="69"/>
    </location>
</feature>
<evidence type="ECO:0000256" key="2">
    <source>
        <dbReference type="SAM" id="Phobius"/>
    </source>
</evidence>
<name>A0ABX0F657_9BACL</name>
<sequence length="238" mass="26093">MATEPNHLPTYRYSETNRAAKRRPDFFSRMAERRKQSSEPDPDFARTDLWHNAAANAVYLLGSLLFLTGEMETGSILFLVGNAAVLLRLFVSGAGGSRVGVLNESVPLLLSLAGSCFFYMRDVPPGTFLFIAGSLYALTHRLAPAVRKREVSALRALLPLSLSLIGCFFFLTSVRIAGTLLFIVSNAMLLHRSLHVLAGAYSPEQNGMPLSEAAEFGSPEVPEWVTVPVIETQAQLYQ</sequence>
<keyword evidence="4" id="KW-1185">Reference proteome</keyword>
<feature type="region of interest" description="Disordered" evidence="1">
    <location>
        <begin position="1"/>
        <end position="26"/>
    </location>
</feature>
<accession>A0ABX0F657</accession>